<dbReference type="Gene3D" id="3.40.109.10">
    <property type="entry name" value="NADH Oxidase"/>
    <property type="match status" value="1"/>
</dbReference>
<accession>A0AAD3HFF7</accession>
<dbReference type="InterPro" id="IPR029479">
    <property type="entry name" value="Nitroreductase"/>
</dbReference>
<feature type="chain" id="PRO_5042023919" description="Nitroreductase domain-containing protein" evidence="1">
    <location>
        <begin position="18"/>
        <end position="324"/>
    </location>
</feature>
<gene>
    <name evidence="3" type="ORF">CTEN210_17499</name>
</gene>
<evidence type="ECO:0000256" key="1">
    <source>
        <dbReference type="SAM" id="SignalP"/>
    </source>
</evidence>
<dbReference type="InterPro" id="IPR050461">
    <property type="entry name" value="Nitroreductase_HadB/RutE"/>
</dbReference>
<organism evidence="3 4">
    <name type="scientific">Chaetoceros tenuissimus</name>
    <dbReference type="NCBI Taxonomy" id="426638"/>
    <lineage>
        <taxon>Eukaryota</taxon>
        <taxon>Sar</taxon>
        <taxon>Stramenopiles</taxon>
        <taxon>Ochrophyta</taxon>
        <taxon>Bacillariophyta</taxon>
        <taxon>Coscinodiscophyceae</taxon>
        <taxon>Chaetocerotophycidae</taxon>
        <taxon>Chaetocerotales</taxon>
        <taxon>Chaetocerotaceae</taxon>
        <taxon>Chaetoceros</taxon>
    </lineage>
</organism>
<dbReference type="AlphaFoldDB" id="A0AAD3HFF7"/>
<evidence type="ECO:0000313" key="3">
    <source>
        <dbReference type="EMBL" id="GFH61023.1"/>
    </source>
</evidence>
<reference evidence="3 4" key="1">
    <citation type="journal article" date="2021" name="Sci. Rep.">
        <title>The genome of the diatom Chaetoceros tenuissimus carries an ancient integrated fragment of an extant virus.</title>
        <authorList>
            <person name="Hongo Y."/>
            <person name="Kimura K."/>
            <person name="Takaki Y."/>
            <person name="Yoshida Y."/>
            <person name="Baba S."/>
            <person name="Kobayashi G."/>
            <person name="Nagasaki K."/>
            <person name="Hano T."/>
            <person name="Tomaru Y."/>
        </authorList>
    </citation>
    <scope>NUCLEOTIDE SEQUENCE [LARGE SCALE GENOMIC DNA]</scope>
    <source>
        <strain evidence="3 4">NIES-3715</strain>
    </source>
</reference>
<comment type="caution">
    <text evidence="3">The sequence shown here is derived from an EMBL/GenBank/DDBJ whole genome shotgun (WGS) entry which is preliminary data.</text>
</comment>
<evidence type="ECO:0000313" key="4">
    <source>
        <dbReference type="Proteomes" id="UP001054902"/>
    </source>
</evidence>
<dbReference type="EMBL" id="BLLK01000069">
    <property type="protein sequence ID" value="GFH61023.1"/>
    <property type="molecule type" value="Genomic_DNA"/>
</dbReference>
<dbReference type="PANTHER" id="PTHR43543:SF1">
    <property type="entry name" value="MALONIC SEMIALDEHYDE REDUCTASE RUTE-RELATED"/>
    <property type="match status" value="1"/>
</dbReference>
<proteinExistence type="predicted"/>
<dbReference type="GO" id="GO:0016491">
    <property type="term" value="F:oxidoreductase activity"/>
    <property type="evidence" value="ECO:0007669"/>
    <property type="project" value="InterPro"/>
</dbReference>
<keyword evidence="1" id="KW-0732">Signal</keyword>
<feature type="domain" description="Nitroreductase" evidence="2">
    <location>
        <begin position="86"/>
        <end position="280"/>
    </location>
</feature>
<dbReference type="SUPFAM" id="SSF55469">
    <property type="entry name" value="FMN-dependent nitroreductase-like"/>
    <property type="match status" value="1"/>
</dbReference>
<dbReference type="InterPro" id="IPR000415">
    <property type="entry name" value="Nitroreductase-like"/>
</dbReference>
<keyword evidence="4" id="KW-1185">Reference proteome</keyword>
<sequence>MKALLAFAVLSVTQVSSFHSSLFILSKQQNILTTTLCNHQADAEVFDSICNARYACTRFQRYDGTSSSLDNPIATNSSMEIVQGAKECLDISRRAPSGFNVQPYRLLMVSTKEKKEVLAKYCIGRNADRVRDSDCTVLFLADRECLREYKRFGKFLDISGSRRSKKPPSKWAKRKIQALILLFSSGWPLPRLVSNPISFAIRTGSSFVSAITRRKVLVPSLGSADTWATKNTMLVAMAFILACTSRGYASCPMEGYNIGGIRRVLNIPRRYSIPLIVSVGTPYERINEDVNDDVGMEHGPGKNQQTHRYPTTEVIFEEEFQIIK</sequence>
<feature type="signal peptide" evidence="1">
    <location>
        <begin position="1"/>
        <end position="17"/>
    </location>
</feature>
<protein>
    <recommendedName>
        <fullName evidence="2">Nitroreductase domain-containing protein</fullName>
    </recommendedName>
</protein>
<evidence type="ECO:0000259" key="2">
    <source>
        <dbReference type="Pfam" id="PF00881"/>
    </source>
</evidence>
<dbReference type="Pfam" id="PF00881">
    <property type="entry name" value="Nitroreductase"/>
    <property type="match status" value="1"/>
</dbReference>
<dbReference type="Proteomes" id="UP001054902">
    <property type="component" value="Unassembled WGS sequence"/>
</dbReference>
<name>A0AAD3HFF7_9STRA</name>
<dbReference type="PANTHER" id="PTHR43543">
    <property type="entry name" value="MALONIC SEMIALDEHYDE REDUCTASE RUTE-RELATED"/>
    <property type="match status" value="1"/>
</dbReference>